<sequence>MAKKIDIGLDLHGQDALDFFEYMEHPTYTPAAHECMKAALALPGRKTE</sequence>
<dbReference type="Proteomes" id="UP001141422">
    <property type="component" value="Unassembled WGS sequence"/>
</dbReference>
<reference evidence="1" key="1">
    <citation type="submission" date="2022-12" db="EMBL/GenBank/DDBJ databases">
        <title>Isolation and characterisation of novel Methanocorpusculum spp. from native Australian herbivores indicates the genus is ancestrally host-associated.</title>
        <authorList>
            <person name="Volmer J.G."/>
            <person name="Soo R.M."/>
            <person name="Evans P.N."/>
            <person name="Hoedt E.C."/>
            <person name="Astorga Alsina A.L."/>
            <person name="Woodcroft B.J."/>
            <person name="Tyson G.W."/>
            <person name="Hugenholtz P."/>
            <person name="Morrison M."/>
        </authorList>
    </citation>
    <scope>NUCLEOTIDE SEQUENCE</scope>
    <source>
        <strain evidence="1">MG</strain>
    </source>
</reference>
<keyword evidence="2" id="KW-1185">Reference proteome</keyword>
<comment type="caution">
    <text evidence="1">The sequence shown here is derived from an EMBL/GenBank/DDBJ whole genome shotgun (WGS) entry which is preliminary data.</text>
</comment>
<protein>
    <submittedName>
        <fullName evidence="1">Uncharacterized protein</fullName>
    </submittedName>
</protein>
<dbReference type="EMBL" id="JAPTGB010000004">
    <property type="protein sequence ID" value="MCZ0860159.1"/>
    <property type="molecule type" value="Genomic_DNA"/>
</dbReference>
<proteinExistence type="predicted"/>
<gene>
    <name evidence="1" type="ORF">O0S10_02800</name>
</gene>
<name>A0ABT4IEI8_9EURY</name>
<dbReference type="RefSeq" id="WP_268924381.1">
    <property type="nucleotide sequence ID" value="NZ_JAPTGB010000004.1"/>
</dbReference>
<accession>A0ABT4IEI8</accession>
<organism evidence="1 2">
    <name type="scientific">Methanocorpusculum petauri</name>
    <dbReference type="NCBI Taxonomy" id="3002863"/>
    <lineage>
        <taxon>Archaea</taxon>
        <taxon>Methanobacteriati</taxon>
        <taxon>Methanobacteriota</taxon>
        <taxon>Stenosarchaea group</taxon>
        <taxon>Methanomicrobia</taxon>
        <taxon>Methanomicrobiales</taxon>
        <taxon>Methanocorpusculaceae</taxon>
        <taxon>Methanocorpusculum</taxon>
    </lineage>
</organism>
<evidence type="ECO:0000313" key="1">
    <source>
        <dbReference type="EMBL" id="MCZ0860159.1"/>
    </source>
</evidence>
<evidence type="ECO:0000313" key="2">
    <source>
        <dbReference type="Proteomes" id="UP001141422"/>
    </source>
</evidence>